<name>A0A0C5VGW5_9GAMM</name>
<reference evidence="1 2" key="1">
    <citation type="submission" date="2014-01" db="EMBL/GenBank/DDBJ databases">
        <title>Full genme sequencing of cellulolytic bacterium Gynuella sunshinyii YC6258T gen. nov., sp. nov.</title>
        <authorList>
            <person name="Khan H."/>
            <person name="Chung E.J."/>
            <person name="Chung Y.R."/>
        </authorList>
    </citation>
    <scope>NUCLEOTIDE SEQUENCE [LARGE SCALE GENOMIC DNA]</scope>
    <source>
        <strain evidence="1 2">YC6258</strain>
    </source>
</reference>
<dbReference type="EMBL" id="CP007142">
    <property type="protein sequence ID" value="AJQ93842.1"/>
    <property type="molecule type" value="Genomic_DNA"/>
</dbReference>
<dbReference type="HOGENOM" id="CLU_3344220_0_0_6"/>
<gene>
    <name evidence="1" type="ORF">YC6258_01798</name>
</gene>
<evidence type="ECO:0000313" key="1">
    <source>
        <dbReference type="EMBL" id="AJQ93842.1"/>
    </source>
</evidence>
<dbReference type="AlphaFoldDB" id="A0A0C5VGW5"/>
<dbReference type="KEGG" id="gsn:YC6258_01798"/>
<proteinExistence type="predicted"/>
<sequence>MTSRTGSDIVNTTGLLDHLGGTIAGQTLPADLVDPDH</sequence>
<protein>
    <submittedName>
        <fullName evidence="1">Uncharacterized protein</fullName>
    </submittedName>
</protein>
<evidence type="ECO:0000313" key="2">
    <source>
        <dbReference type="Proteomes" id="UP000032266"/>
    </source>
</evidence>
<organism evidence="1 2">
    <name type="scientific">Gynuella sunshinyii YC6258</name>
    <dbReference type="NCBI Taxonomy" id="1445510"/>
    <lineage>
        <taxon>Bacteria</taxon>
        <taxon>Pseudomonadati</taxon>
        <taxon>Pseudomonadota</taxon>
        <taxon>Gammaproteobacteria</taxon>
        <taxon>Oceanospirillales</taxon>
        <taxon>Saccharospirillaceae</taxon>
        <taxon>Gynuella</taxon>
    </lineage>
</organism>
<dbReference type="Proteomes" id="UP000032266">
    <property type="component" value="Chromosome"/>
</dbReference>
<accession>A0A0C5VGW5</accession>
<keyword evidence="2" id="KW-1185">Reference proteome</keyword>